<sequence>MKFEIDRFSGRNNFNIWKIQMMALLRKISDSDKEKIEGDALSVIQLCLAPNVLCEVSTSTEETVKELWKRLEELYQDRSVTTRMLLQRCLHTFKMNSGTLLQNHLDALNKLVMDLQTTEIKKAEETLACALLFSLNSKYRDNKNSMMYSKESITLEQVWQTLNFCDVRMHFAGDKRDEASGLFVRGRISQYGRSKSKYTSKSCVNKKNAECWGRKGHFERDCPMSKSKEKASGSIVEQIHDFDDDYVLTTSCNSGVYDNK</sequence>
<keyword evidence="2" id="KW-1185">Reference proteome</keyword>
<reference evidence="1 2" key="1">
    <citation type="submission" date="2023-10" db="EMBL/GenBank/DDBJ databases">
        <title>Genome-Wide Identification Analysis in wild type Solanum Pinnatisectum Reveals Some Genes Defensing Phytophthora Infestans.</title>
        <authorList>
            <person name="Sun C."/>
        </authorList>
    </citation>
    <scope>NUCLEOTIDE SEQUENCE [LARGE SCALE GENOMIC DNA]</scope>
    <source>
        <strain evidence="1">LQN</strain>
        <tissue evidence="1">Leaf</tissue>
    </source>
</reference>
<name>A0AAV9MCN3_9SOLN</name>
<evidence type="ECO:0000313" key="1">
    <source>
        <dbReference type="EMBL" id="KAK4735806.1"/>
    </source>
</evidence>
<dbReference type="AlphaFoldDB" id="A0AAV9MCN3"/>
<gene>
    <name evidence="1" type="ORF">R3W88_010067</name>
</gene>
<accession>A0AAV9MCN3</accession>
<comment type="caution">
    <text evidence="1">The sequence shown here is derived from an EMBL/GenBank/DDBJ whole genome shotgun (WGS) entry which is preliminary data.</text>
</comment>
<dbReference type="Proteomes" id="UP001311915">
    <property type="component" value="Unassembled WGS sequence"/>
</dbReference>
<protein>
    <submittedName>
        <fullName evidence="1">Uncharacterized protein</fullName>
    </submittedName>
</protein>
<dbReference type="EMBL" id="JAWPEI010000002">
    <property type="protein sequence ID" value="KAK4735806.1"/>
    <property type="molecule type" value="Genomic_DNA"/>
</dbReference>
<organism evidence="1 2">
    <name type="scientific">Solanum pinnatisectum</name>
    <name type="common">tansyleaf nightshade</name>
    <dbReference type="NCBI Taxonomy" id="50273"/>
    <lineage>
        <taxon>Eukaryota</taxon>
        <taxon>Viridiplantae</taxon>
        <taxon>Streptophyta</taxon>
        <taxon>Embryophyta</taxon>
        <taxon>Tracheophyta</taxon>
        <taxon>Spermatophyta</taxon>
        <taxon>Magnoliopsida</taxon>
        <taxon>eudicotyledons</taxon>
        <taxon>Gunneridae</taxon>
        <taxon>Pentapetalae</taxon>
        <taxon>asterids</taxon>
        <taxon>lamiids</taxon>
        <taxon>Solanales</taxon>
        <taxon>Solanaceae</taxon>
        <taxon>Solanoideae</taxon>
        <taxon>Solaneae</taxon>
        <taxon>Solanum</taxon>
    </lineage>
</organism>
<proteinExistence type="predicted"/>
<evidence type="ECO:0000313" key="2">
    <source>
        <dbReference type="Proteomes" id="UP001311915"/>
    </source>
</evidence>
<dbReference type="Pfam" id="PF14223">
    <property type="entry name" value="Retrotran_gag_2"/>
    <property type="match status" value="1"/>
</dbReference>